<comment type="caution">
    <text evidence="3">The sequence shown here is derived from an EMBL/GenBank/DDBJ whole genome shotgun (WGS) entry which is preliminary data.</text>
</comment>
<dbReference type="InterPro" id="IPR036662">
    <property type="entry name" value="PTS_EIIA_man-typ_sf"/>
</dbReference>
<dbReference type="InterPro" id="IPR004701">
    <property type="entry name" value="PTS_EIIA_man-typ"/>
</dbReference>
<reference evidence="3 4" key="1">
    <citation type="journal article" date="2015" name="Genome Announc.">
        <title>Expanding the biotechnology potential of lactobacilli through comparative genomics of 213 strains and associated genera.</title>
        <authorList>
            <person name="Sun Z."/>
            <person name="Harris H.M."/>
            <person name="McCann A."/>
            <person name="Guo C."/>
            <person name="Argimon S."/>
            <person name="Zhang W."/>
            <person name="Yang X."/>
            <person name="Jeffery I.B."/>
            <person name="Cooney J.C."/>
            <person name="Kagawa T.F."/>
            <person name="Liu W."/>
            <person name="Song Y."/>
            <person name="Salvetti E."/>
            <person name="Wrobel A."/>
            <person name="Rasinkangas P."/>
            <person name="Parkhill J."/>
            <person name="Rea M.C."/>
            <person name="O'Sullivan O."/>
            <person name="Ritari J."/>
            <person name="Douillard F.P."/>
            <person name="Paul Ross R."/>
            <person name="Yang R."/>
            <person name="Briner A.E."/>
            <person name="Felis G.E."/>
            <person name="de Vos W.M."/>
            <person name="Barrangou R."/>
            <person name="Klaenhammer T.R."/>
            <person name="Caufield P.W."/>
            <person name="Cui Y."/>
            <person name="Zhang H."/>
            <person name="O'Toole P.W."/>
        </authorList>
    </citation>
    <scope>NUCLEOTIDE SEQUENCE [LARGE SCALE GENOMIC DNA]</scope>
    <source>
        <strain evidence="3 4">DSM 12744</strain>
    </source>
</reference>
<dbReference type="SUPFAM" id="SSF53062">
    <property type="entry name" value="PTS system fructose IIA component-like"/>
    <property type="match status" value="1"/>
</dbReference>
<dbReference type="RefSeq" id="WP_057820910.1">
    <property type="nucleotide sequence ID" value="NZ_AZEC01000008.1"/>
</dbReference>
<keyword evidence="4" id="KW-1185">Reference proteome</keyword>
<evidence type="ECO:0000313" key="3">
    <source>
        <dbReference type="EMBL" id="KRL12470.1"/>
    </source>
</evidence>
<dbReference type="PANTHER" id="PTHR33799:SF1">
    <property type="entry name" value="PTS SYSTEM MANNOSE-SPECIFIC EIIAB COMPONENT-RELATED"/>
    <property type="match status" value="1"/>
</dbReference>
<proteinExistence type="predicted"/>
<dbReference type="AlphaFoldDB" id="A0A0R1MWD0"/>
<dbReference type="Proteomes" id="UP000051330">
    <property type="component" value="Unassembled WGS sequence"/>
</dbReference>
<dbReference type="GO" id="GO:0016740">
    <property type="term" value="F:transferase activity"/>
    <property type="evidence" value="ECO:0007669"/>
    <property type="project" value="UniProtKB-KW"/>
</dbReference>
<gene>
    <name evidence="3" type="ORF">FD09_GL003056</name>
</gene>
<dbReference type="GO" id="GO:0016020">
    <property type="term" value="C:membrane"/>
    <property type="evidence" value="ECO:0007669"/>
    <property type="project" value="InterPro"/>
</dbReference>
<dbReference type="PANTHER" id="PTHR33799">
    <property type="entry name" value="PTS PERMEASE-RELATED-RELATED"/>
    <property type="match status" value="1"/>
</dbReference>
<dbReference type="PATRIC" id="fig|1423792.3.peg.3140"/>
<organism evidence="3 4">
    <name type="scientific">Schleiferilactobacillus perolens DSM 12744</name>
    <dbReference type="NCBI Taxonomy" id="1423792"/>
    <lineage>
        <taxon>Bacteria</taxon>
        <taxon>Bacillati</taxon>
        <taxon>Bacillota</taxon>
        <taxon>Bacilli</taxon>
        <taxon>Lactobacillales</taxon>
        <taxon>Lactobacillaceae</taxon>
        <taxon>Schleiferilactobacillus</taxon>
    </lineage>
</organism>
<protein>
    <submittedName>
        <fullName evidence="3">PTS system mannose-specific transporter subunit IIA</fullName>
    </submittedName>
</protein>
<keyword evidence="1" id="KW-0808">Transferase</keyword>
<dbReference type="GO" id="GO:0009401">
    <property type="term" value="P:phosphoenolpyruvate-dependent sugar phosphotransferase system"/>
    <property type="evidence" value="ECO:0007669"/>
    <property type="project" value="InterPro"/>
</dbReference>
<accession>A0A0R1MWD0</accession>
<dbReference type="InterPro" id="IPR051471">
    <property type="entry name" value="Bacterial_PTS_sugar_comp"/>
</dbReference>
<dbReference type="Gene3D" id="3.40.50.510">
    <property type="entry name" value="Phosphotransferase system, mannose-type IIA component"/>
    <property type="match status" value="1"/>
</dbReference>
<feature type="domain" description="PTS EIIA type-4" evidence="2">
    <location>
        <begin position="2"/>
        <end position="129"/>
    </location>
</feature>
<dbReference type="OrthoDB" id="2291049at2"/>
<dbReference type="EMBL" id="AZEC01000008">
    <property type="protein sequence ID" value="KRL12470.1"/>
    <property type="molecule type" value="Genomic_DNA"/>
</dbReference>
<dbReference type="STRING" id="1423792.FD09_GL003056"/>
<sequence>MTYQLAIVGHGRYPEGVMSALKLLAGTTDNLHAFNLDENTTHEQFTKDIDTFLDENDDAIVFADMTGGAPHQITARLILDKNKPNQYIISSAPVNLILDLYAQCQAGMVTPEKIDGILKNSLKEAKGLIQLLPLRNPVLDDLAENDNAAPDDAGEGI</sequence>
<evidence type="ECO:0000256" key="1">
    <source>
        <dbReference type="ARBA" id="ARBA00022679"/>
    </source>
</evidence>
<name>A0A0R1MWD0_9LACO</name>
<evidence type="ECO:0000313" key="4">
    <source>
        <dbReference type="Proteomes" id="UP000051330"/>
    </source>
</evidence>
<dbReference type="PROSITE" id="PS51096">
    <property type="entry name" value="PTS_EIIA_TYPE_4"/>
    <property type="match status" value="1"/>
</dbReference>
<dbReference type="Pfam" id="PF03610">
    <property type="entry name" value="EIIA-man"/>
    <property type="match status" value="1"/>
</dbReference>
<evidence type="ECO:0000259" key="2">
    <source>
        <dbReference type="PROSITE" id="PS51096"/>
    </source>
</evidence>